<dbReference type="PANTHER" id="PTHR11091">
    <property type="entry name" value="OXIDOREDUCTASE-RELATED"/>
    <property type="match status" value="1"/>
</dbReference>
<evidence type="ECO:0000313" key="3">
    <source>
        <dbReference type="EMBL" id="ADE57443.1"/>
    </source>
</evidence>
<dbReference type="eggNOG" id="COG2055">
    <property type="taxonomic scope" value="Bacteria"/>
</dbReference>
<dbReference type="Gene3D" id="1.10.1530.10">
    <property type="match status" value="1"/>
</dbReference>
<keyword evidence="2" id="KW-0560">Oxidoreductase</keyword>
<dbReference type="SUPFAM" id="SSF89733">
    <property type="entry name" value="L-sulfolactate dehydrogenase-like"/>
    <property type="match status" value="1"/>
</dbReference>
<dbReference type="Pfam" id="PF02615">
    <property type="entry name" value="Ldh_2"/>
    <property type="match status" value="1"/>
</dbReference>
<reference evidence="3 4" key="1">
    <citation type="journal article" date="2010" name="Stand. Genomic Sci.">
        <title>Complete genome sequence of Aminobacterium colombiense type strain (ALA-1).</title>
        <authorList>
            <person name="Chertkov O."/>
            <person name="Sikorski J."/>
            <person name="Brambilla E."/>
            <person name="Lapidus A."/>
            <person name="Copeland A."/>
            <person name="Glavina Del Rio T."/>
            <person name="Nolan M."/>
            <person name="Lucas S."/>
            <person name="Tice H."/>
            <person name="Cheng J.F."/>
            <person name="Han C."/>
            <person name="Detter J.C."/>
            <person name="Bruce D."/>
            <person name="Tapia R."/>
            <person name="Goodwin L."/>
            <person name="Pitluck S."/>
            <person name="Liolios K."/>
            <person name="Ivanova N."/>
            <person name="Mavromatis K."/>
            <person name="Ovchinnikova G."/>
            <person name="Pati A."/>
            <person name="Chen A."/>
            <person name="Palaniappan K."/>
            <person name="Land M."/>
            <person name="Hauser L."/>
            <person name="Chang Y.J."/>
            <person name="Jeffries C.D."/>
            <person name="Spring S."/>
            <person name="Rohde M."/>
            <person name="Goker M."/>
            <person name="Bristow J."/>
            <person name="Eisen J.A."/>
            <person name="Markowitz V."/>
            <person name="Hugenholtz P."/>
            <person name="Kyrpides N.C."/>
            <person name="Klenk H.P."/>
        </authorList>
    </citation>
    <scope>NUCLEOTIDE SEQUENCE [LARGE SCALE GENOMIC DNA]</scope>
    <source>
        <strain evidence="4">DSM 12261 / ALA-1</strain>
    </source>
</reference>
<dbReference type="KEGG" id="aco:Amico_1325"/>
<protein>
    <submittedName>
        <fullName evidence="3">Malate/L-lactate dehydrogenase</fullName>
    </submittedName>
</protein>
<organism evidence="3 4">
    <name type="scientific">Aminobacterium colombiense (strain DSM 12261 / ALA-1)</name>
    <dbReference type="NCBI Taxonomy" id="572547"/>
    <lineage>
        <taxon>Bacteria</taxon>
        <taxon>Thermotogati</taxon>
        <taxon>Synergistota</taxon>
        <taxon>Synergistia</taxon>
        <taxon>Synergistales</taxon>
        <taxon>Aminobacteriaceae</taxon>
        <taxon>Aminobacterium</taxon>
    </lineage>
</organism>
<keyword evidence="4" id="KW-1185">Reference proteome</keyword>
<evidence type="ECO:0000313" key="4">
    <source>
        <dbReference type="Proteomes" id="UP000002366"/>
    </source>
</evidence>
<dbReference type="InterPro" id="IPR036111">
    <property type="entry name" value="Mal/L-sulfo/L-lacto_DH-like_sf"/>
</dbReference>
<dbReference type="OrthoDB" id="9769447at2"/>
<evidence type="ECO:0000256" key="2">
    <source>
        <dbReference type="ARBA" id="ARBA00023002"/>
    </source>
</evidence>
<dbReference type="EMBL" id="CP001997">
    <property type="protein sequence ID" value="ADE57443.1"/>
    <property type="molecule type" value="Genomic_DNA"/>
</dbReference>
<dbReference type="InterPro" id="IPR043143">
    <property type="entry name" value="Mal/L-sulf/L-lact_DH-like_NADP"/>
</dbReference>
<dbReference type="AlphaFoldDB" id="D5EFW1"/>
<name>D5EFW1_AMICL</name>
<sequence length="362" mass="39318">MMKLKKVDAQTLLEFTTEVLKSFGYPQAQADITAKVLVEADARGIPSHGVARLAMYKRNVAGGSARPAAEPEVIHETPVSLSVDGKHGIGPYISKFTMEKCLKKGLESGVCFGSVKDSNHFGIAGYWADMATSRNMIGMAFTNTLKCGIVTGGRERLLGTNPIAVAIPRDNKESFLLDMATTTVAHGKIEVYGRRKKEMPIGWAVDEYGKNSSDARHIEDLILSKEPFGGQLYLGGEGEMLGGHKGYGLALLVELLCSGLSLGTWSRYTFQGGEGSGTAHFFAVFRLDLFGDAEKIKKHVDSILTEIQNSERAPGYDRIYVHGEKEWGNRAVSIKDGVPLDAATCTLLEGFAKDYNIPSLFN</sequence>
<gene>
    <name evidence="3" type="ordered locus">Amico_1325</name>
</gene>
<proteinExistence type="inferred from homology"/>
<dbReference type="HOGENOM" id="CLU_040452_3_0_0"/>
<accession>D5EFW1</accession>
<dbReference type="InterPro" id="IPR043144">
    <property type="entry name" value="Mal/L-sulf/L-lact_DH-like_ah"/>
</dbReference>
<evidence type="ECO:0000256" key="1">
    <source>
        <dbReference type="ARBA" id="ARBA00006056"/>
    </source>
</evidence>
<dbReference type="STRING" id="572547.Amico_1325"/>
<dbReference type="Gene3D" id="3.30.1370.60">
    <property type="entry name" value="Hypothetical oxidoreductase yiak, domain 2"/>
    <property type="match status" value="1"/>
</dbReference>
<comment type="similarity">
    <text evidence="1">Belongs to the LDH2/MDH2 oxidoreductase family.</text>
</comment>
<dbReference type="InterPro" id="IPR003767">
    <property type="entry name" value="Malate/L-lactate_DH-like"/>
</dbReference>
<dbReference type="GO" id="GO:0016491">
    <property type="term" value="F:oxidoreductase activity"/>
    <property type="evidence" value="ECO:0007669"/>
    <property type="project" value="UniProtKB-KW"/>
</dbReference>
<dbReference type="Proteomes" id="UP000002366">
    <property type="component" value="Chromosome"/>
</dbReference>
<dbReference type="PANTHER" id="PTHR11091:SF0">
    <property type="entry name" value="MALATE DEHYDROGENASE"/>
    <property type="match status" value="1"/>
</dbReference>